<dbReference type="EMBL" id="JAGMUU010000065">
    <property type="protein sequence ID" value="KAH7110229.1"/>
    <property type="molecule type" value="Genomic_DNA"/>
</dbReference>
<name>A0A9P9D075_9HYPO</name>
<keyword evidence="3" id="KW-1185">Reference proteome</keyword>
<proteinExistence type="predicted"/>
<dbReference type="OrthoDB" id="5142871at2759"/>
<sequence length="219" mass="24286">MLHRSNISHAPPFARPFARPFACSPFRPCGYTPPLRAPSLPLSPHGCRGHRFFPPSGYAVSSGPKKADKAPSKLKATILVCSQNPESNSCRLLRSSLWAWFLVVTAIEHQPDITTLFDRLSHSDIEISADKLDNLTVHESLFQLFEHTFYKSQRARDRQSEYVTWLTDLQLTRQIPSLQPALNLRSPAISGYPSDPASTSSNNPSNAVPASLPSPIARK</sequence>
<protein>
    <submittedName>
        <fullName evidence="2">Uncharacterized protein</fullName>
    </submittedName>
</protein>
<dbReference type="AlphaFoldDB" id="A0A9P9D075"/>
<evidence type="ECO:0000313" key="2">
    <source>
        <dbReference type="EMBL" id="KAH7110229.1"/>
    </source>
</evidence>
<reference evidence="2" key="1">
    <citation type="journal article" date="2021" name="Nat. Commun.">
        <title>Genetic determinants of endophytism in the Arabidopsis root mycobiome.</title>
        <authorList>
            <person name="Mesny F."/>
            <person name="Miyauchi S."/>
            <person name="Thiergart T."/>
            <person name="Pickel B."/>
            <person name="Atanasova L."/>
            <person name="Karlsson M."/>
            <person name="Huettel B."/>
            <person name="Barry K.W."/>
            <person name="Haridas S."/>
            <person name="Chen C."/>
            <person name="Bauer D."/>
            <person name="Andreopoulos W."/>
            <person name="Pangilinan J."/>
            <person name="LaButti K."/>
            <person name="Riley R."/>
            <person name="Lipzen A."/>
            <person name="Clum A."/>
            <person name="Drula E."/>
            <person name="Henrissat B."/>
            <person name="Kohler A."/>
            <person name="Grigoriev I.V."/>
            <person name="Martin F.M."/>
            <person name="Hacquard S."/>
        </authorList>
    </citation>
    <scope>NUCLEOTIDE SEQUENCE</scope>
    <source>
        <strain evidence="2">MPI-CAGE-AT-0021</strain>
    </source>
</reference>
<gene>
    <name evidence="2" type="ORF">B0J13DRAFT_293071</name>
</gene>
<accession>A0A9P9D075</accession>
<organism evidence="2 3">
    <name type="scientific">Dactylonectria estremocensis</name>
    <dbReference type="NCBI Taxonomy" id="1079267"/>
    <lineage>
        <taxon>Eukaryota</taxon>
        <taxon>Fungi</taxon>
        <taxon>Dikarya</taxon>
        <taxon>Ascomycota</taxon>
        <taxon>Pezizomycotina</taxon>
        <taxon>Sordariomycetes</taxon>
        <taxon>Hypocreomycetidae</taxon>
        <taxon>Hypocreales</taxon>
        <taxon>Nectriaceae</taxon>
        <taxon>Dactylonectria</taxon>
    </lineage>
</organism>
<evidence type="ECO:0000256" key="1">
    <source>
        <dbReference type="SAM" id="MobiDB-lite"/>
    </source>
</evidence>
<feature type="compositionally biased region" description="Low complexity" evidence="1">
    <location>
        <begin position="193"/>
        <end position="219"/>
    </location>
</feature>
<dbReference type="Proteomes" id="UP000717696">
    <property type="component" value="Unassembled WGS sequence"/>
</dbReference>
<comment type="caution">
    <text evidence="2">The sequence shown here is derived from an EMBL/GenBank/DDBJ whole genome shotgun (WGS) entry which is preliminary data.</text>
</comment>
<evidence type="ECO:0000313" key="3">
    <source>
        <dbReference type="Proteomes" id="UP000717696"/>
    </source>
</evidence>
<feature type="region of interest" description="Disordered" evidence="1">
    <location>
        <begin position="189"/>
        <end position="219"/>
    </location>
</feature>